<proteinExistence type="predicted"/>
<name>A0A919MJW3_9ACTN</name>
<sequence>MLMSDGTLRVEYFCYISRAKIDQLYEQVDPEAAHEITETRSRESAVKGEAVADWGIPHVLKLFKTGASYGRTGRIQREAKIKRTYLGKLERVLVAIAEAEPIPDAGRIGHPSARGSRFFHHEGELGLERPLADRSDTVVTLAGDLTGRPLLLDCSLRNFSEAVGPDGQPHVNSANHRFFTESMRFTMTTVFLLLEATADRVVGTPLFLKLSLPGADTLTAL</sequence>
<dbReference type="RefSeq" id="WP_203764313.1">
    <property type="nucleotide sequence ID" value="NZ_BOMQ01000008.1"/>
</dbReference>
<dbReference type="EMBL" id="BOMQ01000008">
    <property type="protein sequence ID" value="GIE47077.1"/>
    <property type="molecule type" value="Genomic_DNA"/>
</dbReference>
<dbReference type="AlphaFoldDB" id="A0A919MJW3"/>
<protein>
    <submittedName>
        <fullName evidence="1">Uncharacterized protein</fullName>
    </submittedName>
</protein>
<evidence type="ECO:0000313" key="2">
    <source>
        <dbReference type="Proteomes" id="UP000647172"/>
    </source>
</evidence>
<evidence type="ECO:0000313" key="1">
    <source>
        <dbReference type="EMBL" id="GIE47077.1"/>
    </source>
</evidence>
<keyword evidence="2" id="KW-1185">Reference proteome</keyword>
<reference evidence="1" key="1">
    <citation type="submission" date="2021-01" db="EMBL/GenBank/DDBJ databases">
        <title>Whole genome shotgun sequence of Actinoplanes nipponensis NBRC 14063.</title>
        <authorList>
            <person name="Komaki H."/>
            <person name="Tamura T."/>
        </authorList>
    </citation>
    <scope>NUCLEOTIDE SEQUENCE</scope>
    <source>
        <strain evidence="1">NBRC 14063</strain>
    </source>
</reference>
<gene>
    <name evidence="1" type="ORF">Ani05nite_06110</name>
</gene>
<accession>A0A919MJW3</accession>
<comment type="caution">
    <text evidence="1">The sequence shown here is derived from an EMBL/GenBank/DDBJ whole genome shotgun (WGS) entry which is preliminary data.</text>
</comment>
<dbReference type="Proteomes" id="UP000647172">
    <property type="component" value="Unassembled WGS sequence"/>
</dbReference>
<organism evidence="1 2">
    <name type="scientific">Actinoplanes nipponensis</name>
    <dbReference type="NCBI Taxonomy" id="135950"/>
    <lineage>
        <taxon>Bacteria</taxon>
        <taxon>Bacillati</taxon>
        <taxon>Actinomycetota</taxon>
        <taxon>Actinomycetes</taxon>
        <taxon>Micromonosporales</taxon>
        <taxon>Micromonosporaceae</taxon>
        <taxon>Actinoplanes</taxon>
    </lineage>
</organism>